<comment type="caution">
    <text evidence="1">The sequence shown here is derived from an EMBL/GenBank/DDBJ whole genome shotgun (WGS) entry which is preliminary data.</text>
</comment>
<evidence type="ECO:0000313" key="2">
    <source>
        <dbReference type="Proteomes" id="UP000195897"/>
    </source>
</evidence>
<name>A0A1Y4LC94_9FIRM</name>
<dbReference type="EMBL" id="NFKK01000001">
    <property type="protein sequence ID" value="OUP54345.1"/>
    <property type="molecule type" value="Genomic_DNA"/>
</dbReference>
<proteinExistence type="predicted"/>
<accession>A0A1Y4LC94</accession>
<gene>
    <name evidence="1" type="ORF">B5F17_00155</name>
</gene>
<protein>
    <submittedName>
        <fullName evidence="1">Uncharacterized protein</fullName>
    </submittedName>
</protein>
<evidence type="ECO:0000313" key="1">
    <source>
        <dbReference type="EMBL" id="OUP54345.1"/>
    </source>
</evidence>
<dbReference type="AlphaFoldDB" id="A0A1Y4LC94"/>
<reference evidence="2" key="1">
    <citation type="submission" date="2017-04" db="EMBL/GenBank/DDBJ databases">
        <title>Function of individual gut microbiota members based on whole genome sequencing of pure cultures obtained from chicken caecum.</title>
        <authorList>
            <person name="Medvecky M."/>
            <person name="Cejkova D."/>
            <person name="Polansky O."/>
            <person name="Karasova D."/>
            <person name="Kubasova T."/>
            <person name="Cizek A."/>
            <person name="Rychlik I."/>
        </authorList>
    </citation>
    <scope>NUCLEOTIDE SEQUENCE [LARGE SCALE GENOMIC DNA]</scope>
    <source>
        <strain evidence="2">An180</strain>
    </source>
</reference>
<organism evidence="1 2">
    <name type="scientific">Butyricicoccus pullicaecorum</name>
    <dbReference type="NCBI Taxonomy" id="501571"/>
    <lineage>
        <taxon>Bacteria</taxon>
        <taxon>Bacillati</taxon>
        <taxon>Bacillota</taxon>
        <taxon>Clostridia</taxon>
        <taxon>Eubacteriales</taxon>
        <taxon>Butyricicoccaceae</taxon>
        <taxon>Butyricicoccus</taxon>
    </lineage>
</organism>
<dbReference type="Proteomes" id="UP000195897">
    <property type="component" value="Unassembled WGS sequence"/>
</dbReference>
<sequence>MNFSTPPSCMEGRFFYPNLENLHYFYSRLLALYTKQNTKMHKIRIIRIIIFKQFAYKYLCKNLNQAKFHAHI</sequence>